<proteinExistence type="predicted"/>
<gene>
    <name evidence="1" type="ORF">JF290_18695</name>
</gene>
<organism evidence="1 2">
    <name type="scientific">Sedimentitalea arenosa</name>
    <dbReference type="NCBI Taxonomy" id="2798803"/>
    <lineage>
        <taxon>Bacteria</taxon>
        <taxon>Pseudomonadati</taxon>
        <taxon>Pseudomonadota</taxon>
        <taxon>Alphaproteobacteria</taxon>
        <taxon>Rhodobacterales</taxon>
        <taxon>Paracoccaceae</taxon>
        <taxon>Sedimentitalea</taxon>
    </lineage>
</organism>
<dbReference type="RefSeq" id="WP_199026430.1">
    <property type="nucleotide sequence ID" value="NZ_JAELVR010000015.1"/>
</dbReference>
<accession>A0A8J7M024</accession>
<evidence type="ECO:0000313" key="2">
    <source>
        <dbReference type="Proteomes" id="UP000619079"/>
    </source>
</evidence>
<evidence type="ECO:0000313" key="1">
    <source>
        <dbReference type="EMBL" id="MBJ6373556.1"/>
    </source>
</evidence>
<comment type="caution">
    <text evidence="1">The sequence shown here is derived from an EMBL/GenBank/DDBJ whole genome shotgun (WGS) entry which is preliminary data.</text>
</comment>
<keyword evidence="2" id="KW-1185">Reference proteome</keyword>
<dbReference type="Proteomes" id="UP000619079">
    <property type="component" value="Unassembled WGS sequence"/>
</dbReference>
<dbReference type="AlphaFoldDB" id="A0A8J7M024"/>
<dbReference type="EMBL" id="JAELVR010000015">
    <property type="protein sequence ID" value="MBJ6373556.1"/>
    <property type="molecule type" value="Genomic_DNA"/>
</dbReference>
<reference evidence="1" key="1">
    <citation type="submission" date="2020-12" db="EMBL/GenBank/DDBJ databases">
        <title>Sedimentitalea sp. nov., isolated from sand in Incheon.</title>
        <authorList>
            <person name="Kim W."/>
        </authorList>
    </citation>
    <scope>NUCLEOTIDE SEQUENCE</scope>
    <source>
        <strain evidence="1">CAU 1593</strain>
    </source>
</reference>
<protein>
    <submittedName>
        <fullName evidence="1">Uncharacterized protein</fullName>
    </submittedName>
</protein>
<name>A0A8J7M024_9RHOB</name>
<sequence>MATTAYSLVEDWIAQNRYTASGDTDIILSNTGARIVTWSLTDTNAKPQITVKQGHPVLPFQSRAMRLKDGERIWLAGENATASLGV</sequence>